<name>A0A1S8ACV8_CITLI</name>
<dbReference type="AlphaFoldDB" id="A0A1S8ACV8"/>
<dbReference type="EMBL" id="GFAY01000486">
    <property type="protein sequence ID" value="JAV45164.1"/>
    <property type="molecule type" value="Transcribed_RNA"/>
</dbReference>
<dbReference type="PANTHER" id="PTHR37196:SF2">
    <property type="entry name" value="TRANSMEMBRANE PROTEIN"/>
    <property type="match status" value="1"/>
</dbReference>
<accession>A0A1S8ACV8</accession>
<protein>
    <submittedName>
        <fullName evidence="2">Uncharacterized protein</fullName>
    </submittedName>
</protein>
<organism evidence="2">
    <name type="scientific">Citrus limon</name>
    <name type="common">Lemon</name>
    <name type="synonym">Citrus medica var. limon</name>
    <dbReference type="NCBI Taxonomy" id="2708"/>
    <lineage>
        <taxon>Eukaryota</taxon>
        <taxon>Viridiplantae</taxon>
        <taxon>Streptophyta</taxon>
        <taxon>Embryophyta</taxon>
        <taxon>Tracheophyta</taxon>
        <taxon>Spermatophyta</taxon>
        <taxon>Magnoliopsida</taxon>
        <taxon>eudicotyledons</taxon>
        <taxon>Gunneridae</taxon>
        <taxon>Pentapetalae</taxon>
        <taxon>rosids</taxon>
        <taxon>malvids</taxon>
        <taxon>Sapindales</taxon>
        <taxon>Rutaceae</taxon>
        <taxon>Aurantioideae</taxon>
        <taxon>Citrus</taxon>
    </lineage>
</organism>
<sequence length="122" mass="13887">MSLSTSYSSLLSINSQLEHNQKLKTNHKLRWRRSTSSQHTTTIFLNNQRCASLKTNAIADSLILGATSPAKSGDIREFLITSAGLFFLYWISNFVVPNLLTKYFQFDKVNEDQEQKPGDKRS</sequence>
<feature type="transmembrane region" description="Helical" evidence="1">
    <location>
        <begin position="78"/>
        <end position="96"/>
    </location>
</feature>
<keyword evidence="1" id="KW-1133">Transmembrane helix</keyword>
<evidence type="ECO:0000256" key="1">
    <source>
        <dbReference type="SAM" id="Phobius"/>
    </source>
</evidence>
<keyword evidence="1" id="KW-0472">Membrane</keyword>
<proteinExistence type="predicted"/>
<evidence type="ECO:0000313" key="2">
    <source>
        <dbReference type="EMBL" id="JAV45164.1"/>
    </source>
</evidence>
<dbReference type="PANTHER" id="PTHR37196">
    <property type="entry name" value="TRANSMEMBRANE PROTEIN"/>
    <property type="match status" value="1"/>
</dbReference>
<keyword evidence="1" id="KW-0812">Transmembrane</keyword>
<reference evidence="2" key="1">
    <citation type="submission" date="2016-12" db="EMBL/GenBank/DDBJ databases">
        <title>Transcriptomic, proteomic, and metabolomic analysis of Citrus limon response to graft inoculation by Candidatus Liberibacter asiaticus.</title>
        <authorList>
            <person name="Ramsey J."/>
            <person name="Chin E."/>
            <person name="Chavez J."/>
            <person name="Saha S."/>
            <person name="Mischuk D."/>
            <person name="Mahoney J."/>
            <person name="Mohr J."/>
            <person name="Robison F."/>
            <person name="Godfrey K."/>
            <person name="Levesque C."/>
            <person name="Foster L."/>
            <person name="Xu Y."/>
            <person name="Strickler S."/>
            <person name="Fernandez-Pozo N."/>
            <person name="Polek M.L."/>
            <person name="Giovannoni J."/>
            <person name="Mueller L.A."/>
            <person name="Slupsky C."/>
            <person name="Bruce J."/>
            <person name="Cilia M."/>
        </authorList>
    </citation>
    <scope>NUCLEOTIDE SEQUENCE</scope>
</reference>